<evidence type="ECO:0000313" key="4">
    <source>
        <dbReference type="EMBL" id="KRL67358.1"/>
    </source>
</evidence>
<name>A0A0R1SFI0_9LACO</name>
<gene>
    <name evidence="4" type="ORF">FC27_GL001948</name>
</gene>
<dbReference type="InterPro" id="IPR002068">
    <property type="entry name" value="A-crystallin/Hsp20_dom"/>
</dbReference>
<reference evidence="4 5" key="1">
    <citation type="journal article" date="2015" name="Genome Announc.">
        <title>Expanding the biotechnology potential of lactobacilli through comparative genomics of 213 strains and associated genera.</title>
        <authorList>
            <person name="Sun Z."/>
            <person name="Harris H.M."/>
            <person name="McCann A."/>
            <person name="Guo C."/>
            <person name="Argimon S."/>
            <person name="Zhang W."/>
            <person name="Yang X."/>
            <person name="Jeffery I.B."/>
            <person name="Cooney J.C."/>
            <person name="Kagawa T.F."/>
            <person name="Liu W."/>
            <person name="Song Y."/>
            <person name="Salvetti E."/>
            <person name="Wrobel A."/>
            <person name="Rasinkangas P."/>
            <person name="Parkhill J."/>
            <person name="Rea M.C."/>
            <person name="O'Sullivan O."/>
            <person name="Ritari J."/>
            <person name="Douillard F.P."/>
            <person name="Paul Ross R."/>
            <person name="Yang R."/>
            <person name="Briner A.E."/>
            <person name="Felis G.E."/>
            <person name="de Vos W.M."/>
            <person name="Barrangou R."/>
            <person name="Klaenhammer T.R."/>
            <person name="Caufield P.W."/>
            <person name="Cui Y."/>
            <person name="Zhang H."/>
            <person name="O'Toole P.W."/>
        </authorList>
    </citation>
    <scope>NUCLEOTIDE SEQUENCE [LARGE SCALE GENOMIC DNA]</scope>
    <source>
        <strain evidence="4 5">DSM 14857</strain>
    </source>
</reference>
<evidence type="ECO:0000313" key="5">
    <source>
        <dbReference type="Proteomes" id="UP000051647"/>
    </source>
</evidence>
<protein>
    <submittedName>
        <fullName evidence="4">Heat shock protein 20</fullName>
    </submittedName>
</protein>
<dbReference type="Proteomes" id="UP000051647">
    <property type="component" value="Unassembled WGS sequence"/>
</dbReference>
<comment type="similarity">
    <text evidence="1 2">Belongs to the small heat shock protein (HSP20) family.</text>
</comment>
<comment type="caution">
    <text evidence="4">The sequence shown here is derived from an EMBL/GenBank/DDBJ whole genome shotgun (WGS) entry which is preliminary data.</text>
</comment>
<dbReference type="AlphaFoldDB" id="A0A0R1SFI0"/>
<keyword evidence="5" id="KW-1185">Reference proteome</keyword>
<evidence type="ECO:0000256" key="1">
    <source>
        <dbReference type="PROSITE-ProRule" id="PRU00285"/>
    </source>
</evidence>
<proteinExistence type="inferred from homology"/>
<dbReference type="eggNOG" id="COG0071">
    <property type="taxonomic scope" value="Bacteria"/>
</dbReference>
<feature type="domain" description="SHSP" evidence="3">
    <location>
        <begin position="34"/>
        <end position="147"/>
    </location>
</feature>
<evidence type="ECO:0000256" key="2">
    <source>
        <dbReference type="RuleBase" id="RU003616"/>
    </source>
</evidence>
<dbReference type="STRING" id="1423815.FC27_GL001948"/>
<dbReference type="EMBL" id="AZFA01000006">
    <property type="protein sequence ID" value="KRL67358.1"/>
    <property type="molecule type" value="Genomic_DNA"/>
</dbReference>
<sequence>MNMTNEIMDRRNDIRDWMNNDPWMNGFSSLFGDNFPTNDTLKTDIKESDKDYSVKVDMPDFDKKNINVSYNNNTLTISGHRDNFADQNNKNGDVIMSERSSGRFSRQYHLPAVDQDNVKANYDNGVLKITLPKLAENKDSSHHIEIN</sequence>
<dbReference type="SUPFAM" id="SSF49764">
    <property type="entry name" value="HSP20-like chaperones"/>
    <property type="match status" value="1"/>
</dbReference>
<accession>A0A0R1SFI0</accession>
<organism evidence="4 5">
    <name type="scientific">Companilactobacillus versmoldensis DSM 14857 = KCTC 3814</name>
    <dbReference type="NCBI Taxonomy" id="1423815"/>
    <lineage>
        <taxon>Bacteria</taxon>
        <taxon>Bacillati</taxon>
        <taxon>Bacillota</taxon>
        <taxon>Bacilli</taxon>
        <taxon>Lactobacillales</taxon>
        <taxon>Lactobacillaceae</taxon>
        <taxon>Companilactobacillus</taxon>
    </lineage>
</organism>
<dbReference type="PANTHER" id="PTHR11527">
    <property type="entry name" value="HEAT-SHOCK PROTEIN 20 FAMILY MEMBER"/>
    <property type="match status" value="1"/>
</dbReference>
<keyword evidence="4" id="KW-0346">Stress response</keyword>
<dbReference type="Gene3D" id="2.60.40.790">
    <property type="match status" value="1"/>
</dbReference>
<dbReference type="InterPro" id="IPR031107">
    <property type="entry name" value="Small_HSP"/>
</dbReference>
<dbReference type="Pfam" id="PF00011">
    <property type="entry name" value="HSP20"/>
    <property type="match status" value="1"/>
</dbReference>
<dbReference type="PATRIC" id="fig|1423815.3.peg.1999"/>
<evidence type="ECO:0000259" key="3">
    <source>
        <dbReference type="PROSITE" id="PS01031"/>
    </source>
</evidence>
<dbReference type="PROSITE" id="PS01031">
    <property type="entry name" value="SHSP"/>
    <property type="match status" value="1"/>
</dbReference>
<dbReference type="InterPro" id="IPR008978">
    <property type="entry name" value="HSP20-like_chaperone"/>
</dbReference>
<dbReference type="CDD" id="cd06471">
    <property type="entry name" value="ACD_LpsHSP_like"/>
    <property type="match status" value="1"/>
</dbReference>